<evidence type="ECO:0000313" key="3">
    <source>
        <dbReference type="Proteomes" id="UP000001075"/>
    </source>
</evidence>
<organism evidence="2 3">
    <name type="scientific">Cricetulus griseus</name>
    <name type="common">Chinese hamster</name>
    <name type="synonym">Cricetulus barabensis griseus</name>
    <dbReference type="NCBI Taxonomy" id="10029"/>
    <lineage>
        <taxon>Eukaryota</taxon>
        <taxon>Metazoa</taxon>
        <taxon>Chordata</taxon>
        <taxon>Craniata</taxon>
        <taxon>Vertebrata</taxon>
        <taxon>Euteleostomi</taxon>
        <taxon>Mammalia</taxon>
        <taxon>Eutheria</taxon>
        <taxon>Euarchontoglires</taxon>
        <taxon>Glires</taxon>
        <taxon>Rodentia</taxon>
        <taxon>Myomorpha</taxon>
        <taxon>Muroidea</taxon>
        <taxon>Cricetidae</taxon>
        <taxon>Cricetinae</taxon>
        <taxon>Cricetulus</taxon>
    </lineage>
</organism>
<dbReference type="Proteomes" id="UP000001075">
    <property type="component" value="Unassembled WGS sequence"/>
</dbReference>
<gene>
    <name evidence="2" type="ORF">I79_025753</name>
</gene>
<protein>
    <submittedName>
        <fullName evidence="2">Uncharacterized protein</fullName>
    </submittedName>
</protein>
<feature type="region of interest" description="Disordered" evidence="1">
    <location>
        <begin position="54"/>
        <end position="108"/>
    </location>
</feature>
<accession>G3IP50</accession>
<dbReference type="PaxDb" id="10029-XP_007606029.1"/>
<dbReference type="AlphaFoldDB" id="G3IP50"/>
<proteinExistence type="predicted"/>
<evidence type="ECO:0000256" key="1">
    <source>
        <dbReference type="SAM" id="MobiDB-lite"/>
    </source>
</evidence>
<sequence length="123" mass="13658">MQGSRLAMLWLLLPYNHLTMLPRQGLSSHFSDLQLQDMSRDLPMALRPQLLWHSATGHADGQEQEDPGHRLAAMFPGGPSLGFGGGNRQTLNMGSKHQDSSPPHPRPELAILPSLSYWCYVTT</sequence>
<reference evidence="3" key="1">
    <citation type="journal article" date="2011" name="Nat. Biotechnol.">
        <title>The genomic sequence of the Chinese hamster ovary (CHO)-K1 cell line.</title>
        <authorList>
            <person name="Xu X."/>
            <person name="Nagarajan H."/>
            <person name="Lewis N.E."/>
            <person name="Pan S."/>
            <person name="Cai Z."/>
            <person name="Liu X."/>
            <person name="Chen W."/>
            <person name="Xie M."/>
            <person name="Wang W."/>
            <person name="Hammond S."/>
            <person name="Andersen M.R."/>
            <person name="Neff N."/>
            <person name="Passarelli B."/>
            <person name="Koh W."/>
            <person name="Fan H.C."/>
            <person name="Wang J."/>
            <person name="Gui Y."/>
            <person name="Lee K.H."/>
            <person name="Betenbaugh M.J."/>
            <person name="Quake S.R."/>
            <person name="Famili I."/>
            <person name="Palsson B.O."/>
            <person name="Wang J."/>
        </authorList>
    </citation>
    <scope>NUCLEOTIDE SEQUENCE [LARGE SCALE GENOMIC DNA]</scope>
    <source>
        <strain evidence="3">CHO K1 cell line</strain>
    </source>
</reference>
<evidence type="ECO:0000313" key="2">
    <source>
        <dbReference type="EMBL" id="EGW14881.1"/>
    </source>
</evidence>
<dbReference type="EMBL" id="JH008840">
    <property type="protein sequence ID" value="EGW14881.1"/>
    <property type="molecule type" value="Genomic_DNA"/>
</dbReference>
<dbReference type="InParanoid" id="G3IP50"/>
<name>G3IP50_CRIGR</name>